<reference evidence="1 2" key="1">
    <citation type="submission" date="2023-09" db="EMBL/GenBank/DDBJ databases">
        <authorList>
            <person name="Rey-Velasco X."/>
        </authorList>
    </citation>
    <scope>NUCLEOTIDE SEQUENCE [LARGE SCALE GENOMIC DNA]</scope>
    <source>
        <strain evidence="1 2">W311</strain>
    </source>
</reference>
<dbReference type="EMBL" id="CP135076">
    <property type="protein sequence ID" value="WNO54723.1"/>
    <property type="molecule type" value="Genomic_DNA"/>
</dbReference>
<proteinExistence type="predicted"/>
<organism evidence="1 2">
    <name type="scientific">Stakelama saccharophila</name>
    <dbReference type="NCBI Taxonomy" id="3075605"/>
    <lineage>
        <taxon>Bacteria</taxon>
        <taxon>Pseudomonadati</taxon>
        <taxon>Pseudomonadota</taxon>
        <taxon>Alphaproteobacteria</taxon>
        <taxon>Sphingomonadales</taxon>
        <taxon>Sphingomonadaceae</taxon>
        <taxon>Stakelama</taxon>
    </lineage>
</organism>
<evidence type="ECO:0000313" key="2">
    <source>
        <dbReference type="Proteomes" id="UP001302249"/>
    </source>
</evidence>
<evidence type="ECO:0000313" key="1">
    <source>
        <dbReference type="EMBL" id="WNO54723.1"/>
    </source>
</evidence>
<gene>
    <name evidence="1" type="ORF">RPR59_05605</name>
</gene>
<protein>
    <submittedName>
        <fullName evidence="1">Uncharacterized protein</fullName>
    </submittedName>
</protein>
<keyword evidence="2" id="KW-1185">Reference proteome</keyword>
<name>A0ABZ0BBR2_9SPHN</name>
<dbReference type="Proteomes" id="UP001302249">
    <property type="component" value="Chromosome"/>
</dbReference>
<dbReference type="RefSeq" id="WP_313917533.1">
    <property type="nucleotide sequence ID" value="NZ_CP135076.1"/>
</dbReference>
<accession>A0ABZ0BBR2</accession>
<sequence>MTDHIELDYWTRREQQEREFARRASDEAARRAHEELAHRYSALLASGAAMPKIAVAQS</sequence>